<comment type="caution">
    <text evidence="1">The sequence shown here is derived from an EMBL/GenBank/DDBJ whole genome shotgun (WGS) entry which is preliminary data.</text>
</comment>
<dbReference type="InterPro" id="IPR001005">
    <property type="entry name" value="SANT/Myb"/>
</dbReference>
<dbReference type="Gene3D" id="1.10.10.60">
    <property type="entry name" value="Homeodomain-like"/>
    <property type="match status" value="1"/>
</dbReference>
<name>A0ABP1JAI4_9EUKA</name>
<gene>
    <name evidence="1" type="ORF">HINF_LOCUS34932</name>
</gene>
<protein>
    <submittedName>
        <fullName evidence="1">SANT/Myb_domain</fullName>
    </submittedName>
</protein>
<dbReference type="CDD" id="cd00167">
    <property type="entry name" value="SANT"/>
    <property type="match status" value="1"/>
</dbReference>
<evidence type="ECO:0000313" key="2">
    <source>
        <dbReference type="Proteomes" id="UP001642409"/>
    </source>
</evidence>
<dbReference type="SUPFAM" id="SSF46689">
    <property type="entry name" value="Homeodomain-like"/>
    <property type="match status" value="1"/>
</dbReference>
<proteinExistence type="predicted"/>
<evidence type="ECO:0000313" key="1">
    <source>
        <dbReference type="EMBL" id="CAL6033364.1"/>
    </source>
</evidence>
<dbReference type="Proteomes" id="UP001642409">
    <property type="component" value="Unassembled WGS sequence"/>
</dbReference>
<dbReference type="EMBL" id="CAXDID020000125">
    <property type="protein sequence ID" value="CAL6033364.1"/>
    <property type="molecule type" value="Genomic_DNA"/>
</dbReference>
<accession>A0ABP1JAI4</accession>
<sequence>MKQIVEIMLQNFAILQLIHKYVHQINIIQTKCTRVHRDRWSQEEDAILFDAVNIFGNRDCGVIAALIVSKSAQVYQRLRYLRELVNFIPCNQSE</sequence>
<keyword evidence="2" id="KW-1185">Reference proteome</keyword>
<dbReference type="InterPro" id="IPR009057">
    <property type="entry name" value="Homeodomain-like_sf"/>
</dbReference>
<reference evidence="1 2" key="1">
    <citation type="submission" date="2024-07" db="EMBL/GenBank/DDBJ databases">
        <authorList>
            <person name="Akdeniz Z."/>
        </authorList>
    </citation>
    <scope>NUCLEOTIDE SEQUENCE [LARGE SCALE GENOMIC DNA]</scope>
</reference>
<organism evidence="1 2">
    <name type="scientific">Hexamita inflata</name>
    <dbReference type="NCBI Taxonomy" id="28002"/>
    <lineage>
        <taxon>Eukaryota</taxon>
        <taxon>Metamonada</taxon>
        <taxon>Diplomonadida</taxon>
        <taxon>Hexamitidae</taxon>
        <taxon>Hexamitinae</taxon>
        <taxon>Hexamita</taxon>
    </lineage>
</organism>